<dbReference type="AlphaFoldDB" id="A0A506PHE2"/>
<sequence>MKGIVLQEIDKEKFETLFKKVHDIEKKLDELFDDKKSEKISPEEAARELNLTTQTIYLYIKKGIIPAAKTGRKLLIKREDLEAILKEVKSLKYKR</sequence>
<protein>
    <submittedName>
        <fullName evidence="2">Helix-turn-helix domain-containing protein</fullName>
    </submittedName>
</protein>
<evidence type="ECO:0000313" key="3">
    <source>
        <dbReference type="Proteomes" id="UP000317332"/>
    </source>
</evidence>
<name>A0A506PHE2_9FLAO</name>
<feature type="domain" description="Helix-turn-helix" evidence="1">
    <location>
        <begin position="41"/>
        <end position="87"/>
    </location>
</feature>
<accession>A0A506PHE2</accession>
<dbReference type="RefSeq" id="WP_140990183.1">
    <property type="nucleotide sequence ID" value="NZ_VHIQ01000004.1"/>
</dbReference>
<keyword evidence="3" id="KW-1185">Reference proteome</keyword>
<dbReference type="SUPFAM" id="SSF46955">
    <property type="entry name" value="Putative DNA-binding domain"/>
    <property type="match status" value="1"/>
</dbReference>
<dbReference type="EMBL" id="VHIQ01000004">
    <property type="protein sequence ID" value="TPV33221.1"/>
    <property type="molecule type" value="Genomic_DNA"/>
</dbReference>
<evidence type="ECO:0000259" key="1">
    <source>
        <dbReference type="Pfam" id="PF12728"/>
    </source>
</evidence>
<dbReference type="Pfam" id="PF12728">
    <property type="entry name" value="HTH_17"/>
    <property type="match status" value="1"/>
</dbReference>
<dbReference type="GO" id="GO:0003677">
    <property type="term" value="F:DNA binding"/>
    <property type="evidence" value="ECO:0007669"/>
    <property type="project" value="InterPro"/>
</dbReference>
<organism evidence="2 3">
    <name type="scientific">Paucihalobacter ruber</name>
    <dbReference type="NCBI Taxonomy" id="2567861"/>
    <lineage>
        <taxon>Bacteria</taxon>
        <taxon>Pseudomonadati</taxon>
        <taxon>Bacteroidota</taxon>
        <taxon>Flavobacteriia</taxon>
        <taxon>Flavobacteriales</taxon>
        <taxon>Flavobacteriaceae</taxon>
        <taxon>Paucihalobacter</taxon>
    </lineage>
</organism>
<dbReference type="InterPro" id="IPR010093">
    <property type="entry name" value="SinI_DNA-bd"/>
</dbReference>
<proteinExistence type="predicted"/>
<dbReference type="InterPro" id="IPR041657">
    <property type="entry name" value="HTH_17"/>
</dbReference>
<evidence type="ECO:0000313" key="2">
    <source>
        <dbReference type="EMBL" id="TPV33221.1"/>
    </source>
</evidence>
<reference evidence="2 3" key="1">
    <citation type="submission" date="2019-06" db="EMBL/GenBank/DDBJ databases">
        <title>Flavobacteriaceae Paucihalobacterium erythroidium CWB-1, complete genome.</title>
        <authorList>
            <person name="Wu S."/>
        </authorList>
    </citation>
    <scope>NUCLEOTIDE SEQUENCE [LARGE SCALE GENOMIC DNA]</scope>
    <source>
        <strain evidence="2 3">CWB-1</strain>
    </source>
</reference>
<dbReference type="OrthoDB" id="1262642at2"/>
<dbReference type="NCBIfam" id="TIGR01764">
    <property type="entry name" value="excise"/>
    <property type="match status" value="1"/>
</dbReference>
<dbReference type="Proteomes" id="UP000317332">
    <property type="component" value="Unassembled WGS sequence"/>
</dbReference>
<comment type="caution">
    <text evidence="2">The sequence shown here is derived from an EMBL/GenBank/DDBJ whole genome shotgun (WGS) entry which is preliminary data.</text>
</comment>
<dbReference type="InterPro" id="IPR009061">
    <property type="entry name" value="DNA-bd_dom_put_sf"/>
</dbReference>
<gene>
    <name evidence="2" type="ORF">FJ651_08990</name>
</gene>